<feature type="domain" description="Endonuclease/exonuclease/phosphatase" evidence="1">
    <location>
        <begin position="101"/>
        <end position="308"/>
    </location>
</feature>
<proteinExistence type="predicted"/>
<sequence>MLVGRRLRIGAAVTLAGAAAGVILPDRLRLDHRFPFVDIAAFRPHVSASALAAAALLATRPRSRPAAASLAAVALAGAGAVAGRAVRRPAPPAGPDDLTILSFNVLRGQADTGQLATLIAARAPDFVVLPEAGADFRDKLMPQVEMLGYRSWVSTAVGTKDAQGVTLLAASTVGDVHVRSGSGMRVRHLEATGGVLGRRSLFAVHTTAPMGRRRADRWRRDLALVEQWCHGPVEPIVVGDFNATLDHAPLRAAVGTCRSAAAGTGKGLVGTYPASGARWRGIQIDHVFVPAAAATTGFEVIDIEGSDHRAVLARVRLPA</sequence>
<keyword evidence="2" id="KW-0378">Hydrolase</keyword>
<reference evidence="2 3" key="1">
    <citation type="submission" date="2020-04" db="EMBL/GenBank/DDBJ databases">
        <authorList>
            <person name="Klaysubun C."/>
            <person name="Duangmal K."/>
            <person name="Lipun K."/>
        </authorList>
    </citation>
    <scope>NUCLEOTIDE SEQUENCE [LARGE SCALE GENOMIC DNA]</scope>
    <source>
        <strain evidence="2 3">JCM 11839</strain>
    </source>
</reference>
<accession>A0ABX1RBQ4</accession>
<keyword evidence="3" id="KW-1185">Reference proteome</keyword>
<dbReference type="RefSeq" id="WP_169394925.1">
    <property type="nucleotide sequence ID" value="NZ_BAAAJH010000003.1"/>
</dbReference>
<dbReference type="SUPFAM" id="SSF56219">
    <property type="entry name" value="DNase I-like"/>
    <property type="match status" value="1"/>
</dbReference>
<keyword evidence="2" id="KW-0255">Endonuclease</keyword>
<protein>
    <submittedName>
        <fullName evidence="2">Endonuclease/exonuclease/phosphatase family protein</fullName>
    </submittedName>
</protein>
<gene>
    <name evidence="2" type="ORF">HF577_07020</name>
</gene>
<dbReference type="InterPro" id="IPR036691">
    <property type="entry name" value="Endo/exonu/phosph_ase_sf"/>
</dbReference>
<dbReference type="EMBL" id="JAAXKY010000014">
    <property type="protein sequence ID" value="NMH76849.1"/>
    <property type="molecule type" value="Genomic_DNA"/>
</dbReference>
<name>A0ABX1RBQ4_9PSEU</name>
<dbReference type="Gene3D" id="3.60.10.10">
    <property type="entry name" value="Endonuclease/exonuclease/phosphatase"/>
    <property type="match status" value="1"/>
</dbReference>
<keyword evidence="2" id="KW-0540">Nuclease</keyword>
<dbReference type="Proteomes" id="UP001296706">
    <property type="component" value="Unassembled WGS sequence"/>
</dbReference>
<evidence type="ECO:0000313" key="2">
    <source>
        <dbReference type="EMBL" id="NMH76849.1"/>
    </source>
</evidence>
<dbReference type="GO" id="GO:0004519">
    <property type="term" value="F:endonuclease activity"/>
    <property type="evidence" value="ECO:0007669"/>
    <property type="project" value="UniProtKB-KW"/>
</dbReference>
<evidence type="ECO:0000259" key="1">
    <source>
        <dbReference type="Pfam" id="PF03372"/>
    </source>
</evidence>
<comment type="caution">
    <text evidence="2">The sequence shown here is derived from an EMBL/GenBank/DDBJ whole genome shotgun (WGS) entry which is preliminary data.</text>
</comment>
<organism evidence="2 3">
    <name type="scientific">Pseudonocardia xinjiangensis</name>
    <dbReference type="NCBI Taxonomy" id="75289"/>
    <lineage>
        <taxon>Bacteria</taxon>
        <taxon>Bacillati</taxon>
        <taxon>Actinomycetota</taxon>
        <taxon>Actinomycetes</taxon>
        <taxon>Pseudonocardiales</taxon>
        <taxon>Pseudonocardiaceae</taxon>
        <taxon>Pseudonocardia</taxon>
    </lineage>
</organism>
<dbReference type="Pfam" id="PF03372">
    <property type="entry name" value="Exo_endo_phos"/>
    <property type="match status" value="1"/>
</dbReference>
<dbReference type="InterPro" id="IPR005135">
    <property type="entry name" value="Endo/exonuclease/phosphatase"/>
</dbReference>
<evidence type="ECO:0000313" key="3">
    <source>
        <dbReference type="Proteomes" id="UP001296706"/>
    </source>
</evidence>